<dbReference type="Pfam" id="PF08417">
    <property type="entry name" value="PaO"/>
    <property type="match status" value="2"/>
</dbReference>
<evidence type="ECO:0000256" key="8">
    <source>
        <dbReference type="ARBA" id="ARBA00023014"/>
    </source>
</evidence>
<evidence type="ECO:0000313" key="12">
    <source>
        <dbReference type="EMBL" id="KAG5563091.1"/>
    </source>
</evidence>
<organism evidence="12 13">
    <name type="scientific">Rhododendron griersonianum</name>
    <dbReference type="NCBI Taxonomy" id="479676"/>
    <lineage>
        <taxon>Eukaryota</taxon>
        <taxon>Viridiplantae</taxon>
        <taxon>Streptophyta</taxon>
        <taxon>Embryophyta</taxon>
        <taxon>Tracheophyta</taxon>
        <taxon>Spermatophyta</taxon>
        <taxon>Magnoliopsida</taxon>
        <taxon>eudicotyledons</taxon>
        <taxon>Gunneridae</taxon>
        <taxon>Pentapetalae</taxon>
        <taxon>asterids</taxon>
        <taxon>Ericales</taxon>
        <taxon>Ericaceae</taxon>
        <taxon>Ericoideae</taxon>
        <taxon>Rhodoreae</taxon>
        <taxon>Rhododendron</taxon>
    </lineage>
</organism>
<evidence type="ECO:0000256" key="4">
    <source>
        <dbReference type="ARBA" id="ARBA00022714"/>
    </source>
</evidence>
<feature type="region of interest" description="Disordered" evidence="9">
    <location>
        <begin position="559"/>
        <end position="602"/>
    </location>
</feature>
<feature type="domain" description="Rieske" evidence="11">
    <location>
        <begin position="679"/>
        <end position="784"/>
    </location>
</feature>
<feature type="domain" description="Rieske" evidence="11">
    <location>
        <begin position="86"/>
        <end position="191"/>
    </location>
</feature>
<keyword evidence="5" id="KW-0479">Metal-binding</keyword>
<feature type="transmembrane region" description="Helical" evidence="10">
    <location>
        <begin position="444"/>
        <end position="463"/>
    </location>
</feature>
<dbReference type="InterPro" id="IPR017941">
    <property type="entry name" value="Rieske_2Fe-2S"/>
</dbReference>
<dbReference type="SUPFAM" id="SSF50022">
    <property type="entry name" value="ISP domain"/>
    <property type="match status" value="2"/>
</dbReference>
<dbReference type="PANTHER" id="PTHR21266:SF29">
    <property type="entry name" value="PROTEIN TIC 55, CHLOROPLASTIC"/>
    <property type="match status" value="1"/>
</dbReference>
<evidence type="ECO:0000256" key="6">
    <source>
        <dbReference type="ARBA" id="ARBA00022946"/>
    </source>
</evidence>
<gene>
    <name evidence="12" type="ORF">RHGRI_005738</name>
</gene>
<reference evidence="12" key="1">
    <citation type="submission" date="2020-08" db="EMBL/GenBank/DDBJ databases">
        <title>Plant Genome Project.</title>
        <authorList>
            <person name="Zhang R.-G."/>
        </authorList>
    </citation>
    <scope>NUCLEOTIDE SEQUENCE</scope>
    <source>
        <strain evidence="12">WSP0</strain>
        <tissue evidence="12">Leaf</tissue>
    </source>
</reference>
<keyword evidence="10" id="KW-0812">Transmembrane</keyword>
<evidence type="ECO:0000256" key="3">
    <source>
        <dbReference type="ARBA" id="ARBA00022640"/>
    </source>
</evidence>
<evidence type="ECO:0000256" key="9">
    <source>
        <dbReference type="SAM" id="MobiDB-lite"/>
    </source>
</evidence>
<evidence type="ECO:0000256" key="10">
    <source>
        <dbReference type="SAM" id="Phobius"/>
    </source>
</evidence>
<dbReference type="AlphaFoldDB" id="A0AAV6LDS5"/>
<keyword evidence="3" id="KW-0934">Plastid</keyword>
<dbReference type="GO" id="GO:0046872">
    <property type="term" value="F:metal ion binding"/>
    <property type="evidence" value="ECO:0007669"/>
    <property type="project" value="UniProtKB-KW"/>
</dbReference>
<dbReference type="Gene3D" id="3.90.380.10">
    <property type="entry name" value="Naphthalene 1,2-dioxygenase Alpha Subunit, Chain A, domain 1"/>
    <property type="match status" value="2"/>
</dbReference>
<keyword evidence="2" id="KW-0150">Chloroplast</keyword>
<evidence type="ECO:0000256" key="1">
    <source>
        <dbReference type="ARBA" id="ARBA00004229"/>
    </source>
</evidence>
<dbReference type="GO" id="GO:0051537">
    <property type="term" value="F:2 iron, 2 sulfur cluster binding"/>
    <property type="evidence" value="ECO:0007669"/>
    <property type="project" value="UniProtKB-KW"/>
</dbReference>
<dbReference type="Pfam" id="PF00355">
    <property type="entry name" value="Rieske"/>
    <property type="match status" value="2"/>
</dbReference>
<dbReference type="InterPro" id="IPR036922">
    <property type="entry name" value="Rieske_2Fe-2S_sf"/>
</dbReference>
<name>A0AAV6LDS5_9ERIC</name>
<keyword evidence="10" id="KW-1133">Transmembrane helix</keyword>
<dbReference type="EMBL" id="JACTNZ010000002">
    <property type="protein sequence ID" value="KAG5563091.1"/>
    <property type="molecule type" value="Genomic_DNA"/>
</dbReference>
<keyword evidence="13" id="KW-1185">Reference proteome</keyword>
<dbReference type="InterPro" id="IPR013626">
    <property type="entry name" value="PaO"/>
</dbReference>
<comment type="subcellular location">
    <subcellularLocation>
        <location evidence="1">Plastid</location>
        <location evidence="1">Chloroplast</location>
    </subcellularLocation>
</comment>
<dbReference type="GO" id="GO:0045036">
    <property type="term" value="P:protein targeting to chloroplast"/>
    <property type="evidence" value="ECO:0007669"/>
    <property type="project" value="TreeGrafter"/>
</dbReference>
<dbReference type="PROSITE" id="PS51296">
    <property type="entry name" value="RIESKE"/>
    <property type="match status" value="2"/>
</dbReference>
<evidence type="ECO:0000256" key="7">
    <source>
        <dbReference type="ARBA" id="ARBA00023004"/>
    </source>
</evidence>
<dbReference type="Gene3D" id="2.102.10.10">
    <property type="entry name" value="Rieske [2Fe-2S] iron-sulphur domain"/>
    <property type="match status" value="2"/>
</dbReference>
<dbReference type="Proteomes" id="UP000823749">
    <property type="component" value="Chromosome 2"/>
</dbReference>
<keyword evidence="10" id="KW-0472">Membrane</keyword>
<dbReference type="InterPro" id="IPR050584">
    <property type="entry name" value="Cholesterol_7-desaturase"/>
</dbReference>
<keyword evidence="6" id="KW-0809">Transit peptide</keyword>
<accession>A0AAV6LDS5</accession>
<comment type="caution">
    <text evidence="12">The sequence shown here is derived from an EMBL/GenBank/DDBJ whole genome shotgun (WGS) entry which is preliminary data.</text>
</comment>
<evidence type="ECO:0000256" key="2">
    <source>
        <dbReference type="ARBA" id="ARBA00022528"/>
    </source>
</evidence>
<feature type="compositionally biased region" description="Basic and acidic residues" evidence="9">
    <location>
        <begin position="564"/>
        <end position="581"/>
    </location>
</feature>
<evidence type="ECO:0000313" key="13">
    <source>
        <dbReference type="Proteomes" id="UP000823749"/>
    </source>
</evidence>
<evidence type="ECO:0000256" key="5">
    <source>
        <dbReference type="ARBA" id="ARBA00022723"/>
    </source>
</evidence>
<dbReference type="SUPFAM" id="SSF55961">
    <property type="entry name" value="Bet v1-like"/>
    <property type="match status" value="2"/>
</dbReference>
<keyword evidence="8" id="KW-0411">Iron-sulfur</keyword>
<protein>
    <recommendedName>
        <fullName evidence="11">Rieske domain-containing protein</fullName>
    </recommendedName>
</protein>
<proteinExistence type="predicted"/>
<keyword evidence="4" id="KW-0001">2Fe-2S</keyword>
<dbReference type="PANTHER" id="PTHR21266">
    <property type="entry name" value="IRON-SULFUR DOMAIN CONTAINING PROTEIN"/>
    <property type="match status" value="1"/>
</dbReference>
<dbReference type="GO" id="GO:0009507">
    <property type="term" value="C:chloroplast"/>
    <property type="evidence" value="ECO:0007669"/>
    <property type="project" value="UniProtKB-SubCell"/>
</dbReference>
<feature type="transmembrane region" description="Helical" evidence="10">
    <location>
        <begin position="1095"/>
        <end position="1117"/>
    </location>
</feature>
<sequence>MALLHPFLPLIKTPTLAPTPNPVLSFLHKSHHRLKPVGRKNWPKPHAVAEVGGGVASVKEDGADQSVLVGPAGERVVAEYDWTEEWYPLYLTQNVPDDAPLGLTVFDKQLVLYRDGDGVFRCYEDRCPHRLAKLSEGQLIDGRLECLYHGWQFEGEGKCVKIPQLPASAKIPQSACLKTYEVKDSQGVVWVWMSRKTPPNPSKLPWFENFARPGFQDTSTTHELPYDHSILLENLMDPAHIPISHDRTDWTAKREDAQPLLFEVTERTDRGFAGWWGKEKDQSKPNFLRFEAPCVLQNNRELVDKNGEKHYFSGLFLCTPSGQGKSNLTVRFGSTKRSPLAKLFPKWYFHQNGSKVFEQDMEYRKWMDKVGHGMPYHFGHSTISLPKEPAVVEHAPAGLVASISASSPAKGGIGTMHAPNLSNRYFRHVIHCKGCSSVVKAFQAWKNALSAVALVSTAVAILVSGRQWKTLFLVWTALCLAGVYACSTAIAMNTTNFIRIHRRLFGTISTVQGSNTLKQSEEHKRKARAERFGLAQSVTADEEAKKKARLSRFGAVPAVPKANAQEEDKKKARALSCKEEEPNNNGRSAADAGPTRAMAKNPAPKRAAIVALPLLLRNMLQKLMGFNSDRGATARTAEEENEGCEATGGRFCAGFRREIVVEGGQSERVVAEYDWTEEWYPLYLTQNVPDDAPLGLTVYDKQLVLYRDGDGVFRCYEDRCPHRLAKLSEGQLIDGRLECLYHGWQFEGEGKCVKIPQLPASAKIPQSACLKTYEVKDSQGVVWVWMSRKTPPNPSKLPWFENFARPGFQDTSTTHELPYDHSILLENLMDPAHIPISHDRTDWTAKREDAQPLLFEVTERTDRGFAGWWGKEKDQSKPNFLRFEAPCVLQNNRELVDKNGEKHYFSGLFLCTPSGQGKSNLIVRFGGTKRSPLAKLFPKWYFHQNASKVFEQDMGFLSSQNEVLLKEKVPTKELYLNLKSSDTWVAEYRKWMDKVGHGMPYHFGHSTISLPKEPAVVEHAPAGLVASISASSPAKGGIGTMHAPNLSNRYFRHVIHCKGCSSVVKAFQAWKNALSAFALVSTAVAILVSGRQWKTLFLVWTALCLAGVYACSTAIAMNTTNFIRIHRRL</sequence>
<feature type="transmembrane region" description="Helical" evidence="10">
    <location>
        <begin position="470"/>
        <end position="492"/>
    </location>
</feature>
<dbReference type="GO" id="GO:0010277">
    <property type="term" value="F:chlorophyllide a oxygenase activity"/>
    <property type="evidence" value="ECO:0007669"/>
    <property type="project" value="InterPro"/>
</dbReference>
<evidence type="ECO:0000259" key="11">
    <source>
        <dbReference type="PROSITE" id="PS51296"/>
    </source>
</evidence>
<keyword evidence="7" id="KW-0408">Iron</keyword>